<gene>
    <name evidence="6 8" type="primary">xseB</name>
    <name evidence="8" type="ORF">LIZ65_03380</name>
</gene>
<dbReference type="PANTHER" id="PTHR34137:SF1">
    <property type="entry name" value="EXODEOXYRIBONUCLEASE 7 SMALL SUBUNIT"/>
    <property type="match status" value="1"/>
</dbReference>
<dbReference type="GO" id="GO:0008855">
    <property type="term" value="F:exodeoxyribonuclease VII activity"/>
    <property type="evidence" value="ECO:0007669"/>
    <property type="project" value="UniProtKB-EC"/>
</dbReference>
<evidence type="ECO:0000256" key="5">
    <source>
        <dbReference type="ARBA" id="ARBA00022839"/>
    </source>
</evidence>
<evidence type="ECO:0000256" key="1">
    <source>
        <dbReference type="ARBA" id="ARBA00009998"/>
    </source>
</evidence>
<dbReference type="RefSeq" id="WP_066732650.1">
    <property type="nucleotide sequence ID" value="NZ_JAJCIQ010000001.1"/>
</dbReference>
<evidence type="ECO:0000313" key="9">
    <source>
        <dbReference type="Proteomes" id="UP001299546"/>
    </source>
</evidence>
<dbReference type="EMBL" id="JAJCIS010000001">
    <property type="protein sequence ID" value="MCB7386320.1"/>
    <property type="molecule type" value="Genomic_DNA"/>
</dbReference>
<reference evidence="8 9" key="1">
    <citation type="submission" date="2021-10" db="EMBL/GenBank/DDBJ databases">
        <title>Collection of gut derived symbiotic bacterial strains cultured from healthy donors.</title>
        <authorList>
            <person name="Lin H."/>
            <person name="Littmann E."/>
            <person name="Kohout C."/>
            <person name="Pamer E.G."/>
        </authorList>
    </citation>
    <scope>NUCLEOTIDE SEQUENCE [LARGE SCALE GENOMIC DNA]</scope>
    <source>
        <strain evidence="8 9">DFI.1.165</strain>
    </source>
</reference>
<keyword evidence="3 6" id="KW-0540">Nuclease</keyword>
<comment type="caution">
    <text evidence="8">The sequence shown here is derived from an EMBL/GenBank/DDBJ whole genome shotgun (WGS) entry which is preliminary data.</text>
</comment>
<keyword evidence="9" id="KW-1185">Reference proteome</keyword>
<organism evidence="8 9">
    <name type="scientific">Bariatricus massiliensis</name>
    <dbReference type="NCBI Taxonomy" id="1745713"/>
    <lineage>
        <taxon>Bacteria</taxon>
        <taxon>Bacillati</taxon>
        <taxon>Bacillota</taxon>
        <taxon>Clostridia</taxon>
        <taxon>Lachnospirales</taxon>
        <taxon>Lachnospiraceae</taxon>
        <taxon>Bariatricus</taxon>
    </lineage>
</organism>
<comment type="catalytic activity">
    <reaction evidence="6">
        <text>Exonucleolytic cleavage in either 5'- to 3'- or 3'- to 5'-direction to yield nucleoside 5'-phosphates.</text>
        <dbReference type="EC" id="3.1.11.6"/>
    </reaction>
</comment>
<keyword evidence="2 6" id="KW-0963">Cytoplasm</keyword>
<evidence type="ECO:0000313" key="8">
    <source>
        <dbReference type="EMBL" id="MCB7386320.1"/>
    </source>
</evidence>
<evidence type="ECO:0000256" key="6">
    <source>
        <dbReference type="HAMAP-Rule" id="MF_00337"/>
    </source>
</evidence>
<feature type="coiled-coil region" evidence="7">
    <location>
        <begin position="1"/>
        <end position="63"/>
    </location>
</feature>
<dbReference type="Gene3D" id="1.10.287.1040">
    <property type="entry name" value="Exonuclease VII, small subunit"/>
    <property type="match status" value="1"/>
</dbReference>
<sequence length="69" mass="8099">MEENKETLEELFQSLDDVVEKLEEGETSLEESFRLYQKGMEMLKSCNDKIDAVEKQVLILEENGETHEF</sequence>
<comment type="subunit">
    <text evidence="6">Heterooligomer composed of large and small subunits.</text>
</comment>
<dbReference type="SUPFAM" id="SSF116842">
    <property type="entry name" value="XseB-like"/>
    <property type="match status" value="1"/>
</dbReference>
<keyword evidence="5 6" id="KW-0269">Exonuclease</keyword>
<dbReference type="HAMAP" id="MF_00337">
    <property type="entry name" value="Exonuc_7_S"/>
    <property type="match status" value="1"/>
</dbReference>
<dbReference type="InterPro" id="IPR037004">
    <property type="entry name" value="Exonuc_VII_ssu_sf"/>
</dbReference>
<dbReference type="PIRSF" id="PIRSF006488">
    <property type="entry name" value="Exonuc_VII_S"/>
    <property type="match status" value="1"/>
</dbReference>
<dbReference type="InterPro" id="IPR003761">
    <property type="entry name" value="Exonuc_VII_S"/>
</dbReference>
<dbReference type="Pfam" id="PF02609">
    <property type="entry name" value="Exonuc_VII_S"/>
    <property type="match status" value="1"/>
</dbReference>
<dbReference type="EC" id="3.1.11.6" evidence="6"/>
<comment type="subcellular location">
    <subcellularLocation>
        <location evidence="6">Cytoplasm</location>
    </subcellularLocation>
</comment>
<keyword evidence="4 6" id="KW-0378">Hydrolase</keyword>
<dbReference type="PANTHER" id="PTHR34137">
    <property type="entry name" value="EXODEOXYRIBONUCLEASE 7 SMALL SUBUNIT"/>
    <property type="match status" value="1"/>
</dbReference>
<comment type="similarity">
    <text evidence="1 6">Belongs to the XseB family.</text>
</comment>
<dbReference type="NCBIfam" id="TIGR01280">
    <property type="entry name" value="xseB"/>
    <property type="match status" value="1"/>
</dbReference>
<accession>A0ABS8DD61</accession>
<evidence type="ECO:0000256" key="3">
    <source>
        <dbReference type="ARBA" id="ARBA00022722"/>
    </source>
</evidence>
<evidence type="ECO:0000256" key="7">
    <source>
        <dbReference type="SAM" id="Coils"/>
    </source>
</evidence>
<evidence type="ECO:0000256" key="4">
    <source>
        <dbReference type="ARBA" id="ARBA00022801"/>
    </source>
</evidence>
<name>A0ABS8DD61_9FIRM</name>
<protein>
    <recommendedName>
        <fullName evidence="6">Exodeoxyribonuclease 7 small subunit</fullName>
        <ecNumber evidence="6">3.1.11.6</ecNumber>
    </recommendedName>
    <alternativeName>
        <fullName evidence="6">Exodeoxyribonuclease VII small subunit</fullName>
        <shortName evidence="6">Exonuclease VII small subunit</shortName>
    </alternativeName>
</protein>
<comment type="function">
    <text evidence="6">Bidirectionally degrades single-stranded DNA into large acid-insoluble oligonucleotides, which are then degraded further into small acid-soluble oligonucleotides.</text>
</comment>
<evidence type="ECO:0000256" key="2">
    <source>
        <dbReference type="ARBA" id="ARBA00022490"/>
    </source>
</evidence>
<proteinExistence type="inferred from homology"/>
<dbReference type="Proteomes" id="UP001299546">
    <property type="component" value="Unassembled WGS sequence"/>
</dbReference>
<keyword evidence="7" id="KW-0175">Coiled coil</keyword>